<feature type="region of interest" description="Disordered" evidence="1">
    <location>
        <begin position="56"/>
        <end position="91"/>
    </location>
</feature>
<evidence type="ECO:0000313" key="4">
    <source>
        <dbReference type="Proteomes" id="UP001222325"/>
    </source>
</evidence>
<feature type="compositionally biased region" description="Polar residues" evidence="1">
    <location>
        <begin position="182"/>
        <end position="194"/>
    </location>
</feature>
<dbReference type="EMBL" id="JARJCN010000015">
    <property type="protein sequence ID" value="KAJ7094041.1"/>
    <property type="molecule type" value="Genomic_DNA"/>
</dbReference>
<feature type="transmembrane region" description="Helical" evidence="2">
    <location>
        <begin position="317"/>
        <end position="337"/>
    </location>
</feature>
<keyword evidence="4" id="KW-1185">Reference proteome</keyword>
<proteinExistence type="predicted"/>
<evidence type="ECO:0000256" key="1">
    <source>
        <dbReference type="SAM" id="MobiDB-lite"/>
    </source>
</evidence>
<dbReference type="Proteomes" id="UP001222325">
    <property type="component" value="Unassembled WGS sequence"/>
</dbReference>
<keyword evidence="2" id="KW-0472">Membrane</keyword>
<comment type="caution">
    <text evidence="3">The sequence shown here is derived from an EMBL/GenBank/DDBJ whole genome shotgun (WGS) entry which is preliminary data.</text>
</comment>
<evidence type="ECO:0000313" key="3">
    <source>
        <dbReference type="EMBL" id="KAJ7094041.1"/>
    </source>
</evidence>
<feature type="region of interest" description="Disordered" evidence="1">
    <location>
        <begin position="154"/>
        <end position="236"/>
    </location>
</feature>
<gene>
    <name evidence="3" type="ORF">B0H15DRAFT_150974</name>
</gene>
<protein>
    <submittedName>
        <fullName evidence="3">Uncharacterized protein</fullName>
    </submittedName>
</protein>
<feature type="compositionally biased region" description="Polar residues" evidence="1">
    <location>
        <begin position="58"/>
        <end position="72"/>
    </location>
</feature>
<feature type="transmembrane region" description="Helical" evidence="2">
    <location>
        <begin position="467"/>
        <end position="487"/>
    </location>
</feature>
<name>A0AAD6XPQ9_9AGAR</name>
<dbReference type="AlphaFoldDB" id="A0AAD6XPQ9"/>
<feature type="region of interest" description="Disordered" evidence="1">
    <location>
        <begin position="1"/>
        <end position="36"/>
    </location>
</feature>
<keyword evidence="2" id="KW-0812">Transmembrane</keyword>
<keyword evidence="2" id="KW-1133">Transmembrane helix</keyword>
<accession>A0AAD6XPQ9</accession>
<organism evidence="3 4">
    <name type="scientific">Mycena belliarum</name>
    <dbReference type="NCBI Taxonomy" id="1033014"/>
    <lineage>
        <taxon>Eukaryota</taxon>
        <taxon>Fungi</taxon>
        <taxon>Dikarya</taxon>
        <taxon>Basidiomycota</taxon>
        <taxon>Agaricomycotina</taxon>
        <taxon>Agaricomycetes</taxon>
        <taxon>Agaricomycetidae</taxon>
        <taxon>Agaricales</taxon>
        <taxon>Marasmiineae</taxon>
        <taxon>Mycenaceae</taxon>
        <taxon>Mycena</taxon>
    </lineage>
</organism>
<evidence type="ECO:0000256" key="2">
    <source>
        <dbReference type="SAM" id="Phobius"/>
    </source>
</evidence>
<sequence>MLVSLSFWRKSDDSRTSPSTTKQRSRRVDKTTIGTPVLRSIPRRFEIYAGSCAREPLTRNSSQRSGTSSLPTNALFPPPPPNHPPHVGNKSPYPLIRSYSLPTPVCPPLSISSGSTGSVSPAADRANSFSLLHDLGIRRPLSPIQEVCASPVSLKPTSAVPESEISTLDLPRPSQRPPFIQRSPSRSQTSNVDATTPVGPPSIPVLHFGPHFPGPHPSQDGDGPPRRPPKAVTLPMRNSFYGSSAAESSTGSLHAASFVTAADSLRVPADAGSNDGAILDVAHPSSSTSSTVVVSSDLERRGTLGSGGSLRLKRQQFSFATPAFCAFWLGFLFPPIWWVGGWYFTFFSETPAQRTLWEHYVLDTRWGAAVCFCGRRRQRRRVPAASPKPLLLPRWVGKTDPAAALQGISYYYPFVSRPPGHVSTGPPPYLHRLFDHWTGSRLARVKLARESPRRIIDPWIERCRRALCYWCLVVLLFVLGMIGWSFAVGAGKTRY</sequence>
<reference evidence="3" key="1">
    <citation type="submission" date="2023-03" db="EMBL/GenBank/DDBJ databases">
        <title>Massive genome expansion in bonnet fungi (Mycena s.s.) driven by repeated elements and novel gene families across ecological guilds.</title>
        <authorList>
            <consortium name="Lawrence Berkeley National Laboratory"/>
            <person name="Harder C.B."/>
            <person name="Miyauchi S."/>
            <person name="Viragh M."/>
            <person name="Kuo A."/>
            <person name="Thoen E."/>
            <person name="Andreopoulos B."/>
            <person name="Lu D."/>
            <person name="Skrede I."/>
            <person name="Drula E."/>
            <person name="Henrissat B."/>
            <person name="Morin E."/>
            <person name="Kohler A."/>
            <person name="Barry K."/>
            <person name="LaButti K."/>
            <person name="Morin E."/>
            <person name="Salamov A."/>
            <person name="Lipzen A."/>
            <person name="Mereny Z."/>
            <person name="Hegedus B."/>
            <person name="Baldrian P."/>
            <person name="Stursova M."/>
            <person name="Weitz H."/>
            <person name="Taylor A."/>
            <person name="Grigoriev I.V."/>
            <person name="Nagy L.G."/>
            <person name="Martin F."/>
            <person name="Kauserud H."/>
        </authorList>
    </citation>
    <scope>NUCLEOTIDE SEQUENCE</scope>
    <source>
        <strain evidence="3">CBHHK173m</strain>
    </source>
</reference>